<name>A0AAD5VGY4_9AGAR</name>
<dbReference type="Proteomes" id="UP001213000">
    <property type="component" value="Unassembled WGS sequence"/>
</dbReference>
<evidence type="ECO:0000256" key="1">
    <source>
        <dbReference type="SAM" id="Phobius"/>
    </source>
</evidence>
<keyword evidence="3" id="KW-1185">Reference proteome</keyword>
<evidence type="ECO:0000313" key="2">
    <source>
        <dbReference type="EMBL" id="KAJ3554212.1"/>
    </source>
</evidence>
<dbReference type="AlphaFoldDB" id="A0AAD5VGY4"/>
<sequence length="152" mass="16944">MIWHNNHFPDVLSLSAPLTAIDFWSGSELLELPAPVALDIGALQFLVRLSLTSKPILVHGVPVALSAVTFVLALCSFLDSHDFPVSYVLPFPTFPGSIRQRDRMVSFLEYMDLIKVKILLVWHRVESRNGVHAILGLLATQFLTAFDYVSIV</sequence>
<evidence type="ECO:0000313" key="3">
    <source>
        <dbReference type="Proteomes" id="UP001213000"/>
    </source>
</evidence>
<accession>A0AAD5VGY4</accession>
<gene>
    <name evidence="2" type="ORF">NP233_g12470</name>
</gene>
<keyword evidence="1" id="KW-0472">Membrane</keyword>
<keyword evidence="1" id="KW-0812">Transmembrane</keyword>
<dbReference type="EMBL" id="JANIEX010001815">
    <property type="protein sequence ID" value="KAJ3554212.1"/>
    <property type="molecule type" value="Genomic_DNA"/>
</dbReference>
<proteinExistence type="predicted"/>
<reference evidence="2" key="1">
    <citation type="submission" date="2022-07" db="EMBL/GenBank/DDBJ databases">
        <title>Genome Sequence of Leucocoprinus birnbaumii.</title>
        <authorList>
            <person name="Buettner E."/>
        </authorList>
    </citation>
    <scope>NUCLEOTIDE SEQUENCE</scope>
    <source>
        <strain evidence="2">VT141</strain>
    </source>
</reference>
<comment type="caution">
    <text evidence="2">The sequence shown here is derived from an EMBL/GenBank/DDBJ whole genome shotgun (WGS) entry which is preliminary data.</text>
</comment>
<keyword evidence="1" id="KW-1133">Transmembrane helix</keyword>
<organism evidence="2 3">
    <name type="scientific">Leucocoprinus birnbaumii</name>
    <dbReference type="NCBI Taxonomy" id="56174"/>
    <lineage>
        <taxon>Eukaryota</taxon>
        <taxon>Fungi</taxon>
        <taxon>Dikarya</taxon>
        <taxon>Basidiomycota</taxon>
        <taxon>Agaricomycotina</taxon>
        <taxon>Agaricomycetes</taxon>
        <taxon>Agaricomycetidae</taxon>
        <taxon>Agaricales</taxon>
        <taxon>Agaricineae</taxon>
        <taxon>Agaricaceae</taxon>
        <taxon>Leucocoprinus</taxon>
    </lineage>
</organism>
<feature type="transmembrane region" description="Helical" evidence="1">
    <location>
        <begin position="56"/>
        <end position="78"/>
    </location>
</feature>
<protein>
    <submittedName>
        <fullName evidence="2">Uncharacterized protein</fullName>
    </submittedName>
</protein>